<proteinExistence type="predicted"/>
<dbReference type="AlphaFoldDB" id="A0A4Y2G0X5"/>
<reference evidence="1 2" key="1">
    <citation type="journal article" date="2019" name="Sci. Rep.">
        <title>Orb-weaving spider Araneus ventricosus genome elucidates the spidroin gene catalogue.</title>
        <authorList>
            <person name="Kono N."/>
            <person name="Nakamura H."/>
            <person name="Ohtoshi R."/>
            <person name="Moran D.A.P."/>
            <person name="Shinohara A."/>
            <person name="Yoshida Y."/>
            <person name="Fujiwara M."/>
            <person name="Mori M."/>
            <person name="Tomita M."/>
            <person name="Arakawa K."/>
        </authorList>
    </citation>
    <scope>NUCLEOTIDE SEQUENCE [LARGE SCALE GENOMIC DNA]</scope>
</reference>
<gene>
    <name evidence="1" type="primary">ORAOV1</name>
    <name evidence="1" type="ORF">AVEN_136859_1</name>
</gene>
<dbReference type="PANTHER" id="PTHR28532">
    <property type="entry name" value="GEO13458P1"/>
    <property type="match status" value="1"/>
</dbReference>
<dbReference type="InterPro" id="IPR052436">
    <property type="entry name" value="LTO1_adapter"/>
</dbReference>
<evidence type="ECO:0000313" key="2">
    <source>
        <dbReference type="Proteomes" id="UP000499080"/>
    </source>
</evidence>
<dbReference type="PANTHER" id="PTHR28532:SF1">
    <property type="entry name" value="ORAL CANCER OVEREXPRESSED 1"/>
    <property type="match status" value="1"/>
</dbReference>
<name>A0A4Y2G0X5_ARAVE</name>
<dbReference type="OrthoDB" id="48036at2759"/>
<sequence length="148" mass="16967">MERERDINEVFDEIALAENRYQKIGFTRGFSLGEETGYKEGYALGLQRGAQIASEIGFYKGFAIAWMIVLEGEETAKQRKINALKSLQEMTESFPHTNIQDDDSRDKLLKIRAKFKQVISLLNVETEYVTELRPSNAQAQPRPDELSF</sequence>
<comment type="caution">
    <text evidence="1">The sequence shown here is derived from an EMBL/GenBank/DDBJ whole genome shotgun (WGS) entry which is preliminary data.</text>
</comment>
<evidence type="ECO:0000313" key="1">
    <source>
        <dbReference type="EMBL" id="GBM47273.1"/>
    </source>
</evidence>
<protein>
    <submittedName>
        <fullName evidence="1">Oral cancer-overexpressed protein 1</fullName>
    </submittedName>
</protein>
<accession>A0A4Y2G0X5</accession>
<organism evidence="1 2">
    <name type="scientific">Araneus ventricosus</name>
    <name type="common">Orbweaver spider</name>
    <name type="synonym">Epeira ventricosa</name>
    <dbReference type="NCBI Taxonomy" id="182803"/>
    <lineage>
        <taxon>Eukaryota</taxon>
        <taxon>Metazoa</taxon>
        <taxon>Ecdysozoa</taxon>
        <taxon>Arthropoda</taxon>
        <taxon>Chelicerata</taxon>
        <taxon>Arachnida</taxon>
        <taxon>Araneae</taxon>
        <taxon>Araneomorphae</taxon>
        <taxon>Entelegynae</taxon>
        <taxon>Araneoidea</taxon>
        <taxon>Araneidae</taxon>
        <taxon>Araneus</taxon>
    </lineage>
</organism>
<dbReference type="EMBL" id="BGPR01001171">
    <property type="protein sequence ID" value="GBM47273.1"/>
    <property type="molecule type" value="Genomic_DNA"/>
</dbReference>
<keyword evidence="2" id="KW-1185">Reference proteome</keyword>
<dbReference type="Proteomes" id="UP000499080">
    <property type="component" value="Unassembled WGS sequence"/>
</dbReference>